<feature type="domain" description="CUB" evidence="5">
    <location>
        <begin position="281"/>
        <end position="389"/>
    </location>
</feature>
<sequence>MPLPPPPPTRRTRHVSAAAPLQPPLQLLLLLLLLGELFIFTPYSARYSCCHLPDFNTYLSSNFTTFLGIQSKINDLMRISTLQSFIIKPNILKTWLCLRSSLGCFSFCDYEMLLRSSSQRFARITRAEIRILILRAPIFSNSMGNLTLLSAPNRERAREKENVPVVGRRMSTGECRAPQARATRQNGALDRPLPAVMGNARRCPSSSLSPMRRRRWCDPPPRRKVPNKPHFLIGNHHRFSCNSINFTSVIPTIHSSADAAATARGSGSLRSTKSPKLRRRCARTYKRRSGENNTTAGADESNCLYFAADPGMVLRVEFRDNFELEDQEKCIYDFLEVRDGKYGYSRLIGRFCRAFPFPEITSSSRYLWLHFRSDNSIQGAGFRAVWSMIPRPSVKTPESEECVLNVTNQMEYEIKTSEIADRKKIAVEQGTELDCIWNITVPEGWKPARTTSLIVRMLASRILYAATADPTVVTVLTRMLMFAAKSIFLPLQETIRQSRENRLDELGRKSTPCSMVEPCMEVHGGERARSSETPSLDGQAANSRDGQSRASMPRQTSLGHSLDLSDIHQSNNVSNATQERRTKVVGSRETRDMECQTRESIFESGLVLKPIAHPVFTTFGFNNSAEPQRASMERGADSTSRRDSPEPPRAYKLAAGTASREPSPVAAVPPPPPPPSSYQCQVCNPPTELCFRHSLTPIVPAPHGWSAHESNYSSDELASLQRAATAAASESPGPASNSSGSESATAGPPSTVFGLVRQRTLGSGEHYGFIYGRDGSTTERGSLSTSASGSHRSGLVKPVKCPQVTDSQFKTEAVIEIDQHYLIQKPLFTSTTKLIIPKVITSVPLFKAGRAIFGPLGMKNSMQTYEKKQTAQATRTRAARVVSARVCGTSHVSSTVRTAPRPIGLESRLQRQARGGASRSTCRVPNGKYGRREQRHSTLLIYARIAIFGTRENN</sequence>
<dbReference type="SMART" id="SM00042">
    <property type="entry name" value="CUB"/>
    <property type="match status" value="1"/>
</dbReference>
<dbReference type="AlphaFoldDB" id="A0A6H5J692"/>
<feature type="region of interest" description="Disordered" evidence="4">
    <location>
        <begin position="716"/>
        <end position="751"/>
    </location>
</feature>
<dbReference type="InterPro" id="IPR000859">
    <property type="entry name" value="CUB_dom"/>
</dbReference>
<organism evidence="6 7">
    <name type="scientific">Trichogramma brassicae</name>
    <dbReference type="NCBI Taxonomy" id="86971"/>
    <lineage>
        <taxon>Eukaryota</taxon>
        <taxon>Metazoa</taxon>
        <taxon>Ecdysozoa</taxon>
        <taxon>Arthropoda</taxon>
        <taxon>Hexapoda</taxon>
        <taxon>Insecta</taxon>
        <taxon>Pterygota</taxon>
        <taxon>Neoptera</taxon>
        <taxon>Endopterygota</taxon>
        <taxon>Hymenoptera</taxon>
        <taxon>Apocrita</taxon>
        <taxon>Proctotrupomorpha</taxon>
        <taxon>Chalcidoidea</taxon>
        <taxon>Trichogrammatidae</taxon>
        <taxon>Trichogramma</taxon>
    </lineage>
</organism>
<dbReference type="PROSITE" id="PS01180">
    <property type="entry name" value="CUB"/>
    <property type="match status" value="1"/>
</dbReference>
<feature type="compositionally biased region" description="Polar residues" evidence="4">
    <location>
        <begin position="778"/>
        <end position="791"/>
    </location>
</feature>
<evidence type="ECO:0000256" key="4">
    <source>
        <dbReference type="SAM" id="MobiDB-lite"/>
    </source>
</evidence>
<feature type="compositionally biased region" description="Polar residues" evidence="4">
    <location>
        <begin position="531"/>
        <end position="559"/>
    </location>
</feature>
<reference evidence="6 7" key="1">
    <citation type="submission" date="2020-02" db="EMBL/GenBank/DDBJ databases">
        <authorList>
            <person name="Ferguson B K."/>
        </authorList>
    </citation>
    <scope>NUCLEOTIDE SEQUENCE [LARGE SCALE GENOMIC DNA]</scope>
</reference>
<dbReference type="PANTHER" id="PTHR24251">
    <property type="entry name" value="OVOCHYMASE-RELATED"/>
    <property type="match status" value="1"/>
</dbReference>
<dbReference type="EMBL" id="CADCXV010001338">
    <property type="protein sequence ID" value="CAB0043699.1"/>
    <property type="molecule type" value="Genomic_DNA"/>
</dbReference>
<dbReference type="InterPro" id="IPR035914">
    <property type="entry name" value="Sperma_CUB_dom_sf"/>
</dbReference>
<evidence type="ECO:0000313" key="6">
    <source>
        <dbReference type="EMBL" id="CAB0043699.1"/>
    </source>
</evidence>
<keyword evidence="1" id="KW-0677">Repeat</keyword>
<feature type="compositionally biased region" description="Basic and acidic residues" evidence="4">
    <location>
        <begin position="631"/>
        <end position="646"/>
    </location>
</feature>
<evidence type="ECO:0000256" key="3">
    <source>
        <dbReference type="PROSITE-ProRule" id="PRU00059"/>
    </source>
</evidence>
<feature type="compositionally biased region" description="Pro residues" evidence="4">
    <location>
        <begin position="667"/>
        <end position="676"/>
    </location>
</feature>
<dbReference type="SUPFAM" id="SSF49854">
    <property type="entry name" value="Spermadhesin, CUB domain"/>
    <property type="match status" value="1"/>
</dbReference>
<protein>
    <recommendedName>
        <fullName evidence="5">CUB domain-containing protein</fullName>
    </recommendedName>
</protein>
<comment type="caution">
    <text evidence="3">Lacks conserved residue(s) required for the propagation of feature annotation.</text>
</comment>
<feature type="compositionally biased region" description="Low complexity" evidence="4">
    <location>
        <begin position="201"/>
        <end position="210"/>
    </location>
</feature>
<feature type="region of interest" description="Disordered" evidence="4">
    <location>
        <begin position="523"/>
        <end position="594"/>
    </location>
</feature>
<feature type="compositionally biased region" description="Polar residues" evidence="4">
    <location>
        <begin position="567"/>
        <end position="577"/>
    </location>
</feature>
<name>A0A6H5J692_9HYME</name>
<dbReference type="Pfam" id="PF00431">
    <property type="entry name" value="CUB"/>
    <property type="match status" value="1"/>
</dbReference>
<evidence type="ECO:0000259" key="5">
    <source>
        <dbReference type="PROSITE" id="PS01180"/>
    </source>
</evidence>
<feature type="compositionally biased region" description="Basic and acidic residues" evidence="4">
    <location>
        <begin position="578"/>
        <end position="594"/>
    </location>
</feature>
<dbReference type="PANTHER" id="PTHR24251:SF28">
    <property type="entry name" value="NEUROPILIN AND TOLLOID-LIKE, ISOFORM B"/>
    <property type="match status" value="1"/>
</dbReference>
<keyword evidence="2" id="KW-1015">Disulfide bond</keyword>
<dbReference type="OrthoDB" id="9971251at2759"/>
<feature type="region of interest" description="Disordered" evidence="4">
    <location>
        <begin position="190"/>
        <end position="222"/>
    </location>
</feature>
<evidence type="ECO:0000256" key="2">
    <source>
        <dbReference type="ARBA" id="ARBA00023157"/>
    </source>
</evidence>
<accession>A0A6H5J692</accession>
<evidence type="ECO:0000313" key="7">
    <source>
        <dbReference type="Proteomes" id="UP000479190"/>
    </source>
</evidence>
<feature type="region of interest" description="Disordered" evidence="4">
    <location>
        <begin position="619"/>
        <end position="679"/>
    </location>
</feature>
<dbReference type="Proteomes" id="UP000479190">
    <property type="component" value="Unassembled WGS sequence"/>
</dbReference>
<keyword evidence="7" id="KW-1185">Reference proteome</keyword>
<dbReference type="CDD" id="cd00041">
    <property type="entry name" value="CUB"/>
    <property type="match status" value="1"/>
</dbReference>
<dbReference type="Gene3D" id="2.60.120.290">
    <property type="entry name" value="Spermadhesin, CUB domain"/>
    <property type="match status" value="1"/>
</dbReference>
<proteinExistence type="predicted"/>
<feature type="region of interest" description="Disordered" evidence="4">
    <location>
        <begin position="772"/>
        <end position="796"/>
    </location>
</feature>
<feature type="compositionally biased region" description="Low complexity" evidence="4">
    <location>
        <begin position="723"/>
        <end position="746"/>
    </location>
</feature>
<gene>
    <name evidence="6" type="ORF">TBRA_LOCUS15287</name>
</gene>
<evidence type="ECO:0000256" key="1">
    <source>
        <dbReference type="ARBA" id="ARBA00022737"/>
    </source>
</evidence>